<evidence type="ECO:0000256" key="3">
    <source>
        <dbReference type="ARBA" id="ARBA00022840"/>
    </source>
</evidence>
<name>A0A154W8J5_9PROT</name>
<dbReference type="Gene3D" id="2.30.30.100">
    <property type="match status" value="1"/>
</dbReference>
<dbReference type="Pfam" id="PF02237">
    <property type="entry name" value="BPL_C"/>
    <property type="match status" value="1"/>
</dbReference>
<reference evidence="8 9" key="1">
    <citation type="submission" date="2015-12" db="EMBL/GenBank/DDBJ databases">
        <title>Genome sequence of Oceanibaculum pacificum MCCC 1A02656.</title>
        <authorList>
            <person name="Lu L."/>
            <person name="Lai Q."/>
            <person name="Shao Z."/>
            <person name="Qian P."/>
        </authorList>
    </citation>
    <scope>NUCLEOTIDE SEQUENCE [LARGE SCALE GENOMIC DNA]</scope>
    <source>
        <strain evidence="8 9">MCCC 1A02656</strain>
    </source>
</reference>
<evidence type="ECO:0000256" key="5">
    <source>
        <dbReference type="ARBA" id="ARBA00024227"/>
    </source>
</evidence>
<organism evidence="8 9">
    <name type="scientific">Oceanibaculum pacificum</name>
    <dbReference type="NCBI Taxonomy" id="580166"/>
    <lineage>
        <taxon>Bacteria</taxon>
        <taxon>Pseudomonadati</taxon>
        <taxon>Pseudomonadota</taxon>
        <taxon>Alphaproteobacteria</taxon>
        <taxon>Rhodospirillales</taxon>
        <taxon>Oceanibaculaceae</taxon>
        <taxon>Oceanibaculum</taxon>
    </lineage>
</organism>
<keyword evidence="4" id="KW-0092">Biotin</keyword>
<evidence type="ECO:0000259" key="7">
    <source>
        <dbReference type="PROSITE" id="PS51733"/>
    </source>
</evidence>
<dbReference type="OrthoDB" id="9807064at2"/>
<dbReference type="AlphaFoldDB" id="A0A154W8J5"/>
<dbReference type="InterPro" id="IPR008988">
    <property type="entry name" value="Transcriptional_repressor_C"/>
</dbReference>
<evidence type="ECO:0000313" key="8">
    <source>
        <dbReference type="EMBL" id="KZD09854.1"/>
    </source>
</evidence>
<evidence type="ECO:0000256" key="1">
    <source>
        <dbReference type="ARBA" id="ARBA00022598"/>
    </source>
</evidence>
<dbReference type="InterPro" id="IPR045864">
    <property type="entry name" value="aa-tRNA-synth_II/BPL/LPL"/>
</dbReference>
<dbReference type="PANTHER" id="PTHR12835">
    <property type="entry name" value="BIOTIN PROTEIN LIGASE"/>
    <property type="match status" value="1"/>
</dbReference>
<keyword evidence="9" id="KW-1185">Reference proteome</keyword>
<dbReference type="Pfam" id="PF03099">
    <property type="entry name" value="BPL_LplA_LipB"/>
    <property type="match status" value="1"/>
</dbReference>
<dbReference type="CDD" id="cd16442">
    <property type="entry name" value="BPL"/>
    <property type="match status" value="1"/>
</dbReference>
<proteinExistence type="predicted"/>
<dbReference type="EMBL" id="LPXN01000094">
    <property type="protein sequence ID" value="KZD09854.1"/>
    <property type="molecule type" value="Genomic_DNA"/>
</dbReference>
<accession>A0A154W8J5</accession>
<sequence>MTGSLSSFDIVALGSVVSTNDEAHRLAREGARHLTVVTAEEQQGGRGRRGRAWASPPGNVYLSVILRPDCPPARAAQISFLAALAVRDTVRLAVGAIAPVVVKWPNDVLVNGGKISGILLETGGGTAQAVDYVVIGIGVNVQHHPENAERPATSLAALGGDADVSQARATLLERLGYWYYIWSSQGFAPIRQNWLADAVGLGEKIEVRLPDRTLNGVFGDLDADGALLLDTEAGRQRISAGDIYLRNPD</sequence>
<protein>
    <recommendedName>
        <fullName evidence="5">biotin--[biotin carboxyl-carrier protein] ligase</fullName>
        <ecNumber evidence="5">6.3.4.15</ecNumber>
    </recommendedName>
</protein>
<evidence type="ECO:0000256" key="6">
    <source>
        <dbReference type="ARBA" id="ARBA00047846"/>
    </source>
</evidence>
<evidence type="ECO:0000256" key="2">
    <source>
        <dbReference type="ARBA" id="ARBA00022741"/>
    </source>
</evidence>
<keyword evidence="1 8" id="KW-0436">Ligase</keyword>
<comment type="catalytic activity">
    <reaction evidence="6">
        <text>biotin + L-lysyl-[protein] + ATP = N(6)-biotinyl-L-lysyl-[protein] + AMP + diphosphate + H(+)</text>
        <dbReference type="Rhea" id="RHEA:11756"/>
        <dbReference type="Rhea" id="RHEA-COMP:9752"/>
        <dbReference type="Rhea" id="RHEA-COMP:10505"/>
        <dbReference type="ChEBI" id="CHEBI:15378"/>
        <dbReference type="ChEBI" id="CHEBI:29969"/>
        <dbReference type="ChEBI" id="CHEBI:30616"/>
        <dbReference type="ChEBI" id="CHEBI:33019"/>
        <dbReference type="ChEBI" id="CHEBI:57586"/>
        <dbReference type="ChEBI" id="CHEBI:83144"/>
        <dbReference type="ChEBI" id="CHEBI:456215"/>
        <dbReference type="EC" id="6.3.4.15"/>
    </reaction>
</comment>
<dbReference type="GO" id="GO:0005524">
    <property type="term" value="F:ATP binding"/>
    <property type="evidence" value="ECO:0007669"/>
    <property type="project" value="UniProtKB-KW"/>
</dbReference>
<dbReference type="InterPro" id="IPR004143">
    <property type="entry name" value="BPL_LPL_catalytic"/>
</dbReference>
<dbReference type="SUPFAM" id="SSF50037">
    <property type="entry name" value="C-terminal domain of transcriptional repressors"/>
    <property type="match status" value="1"/>
</dbReference>
<keyword evidence="3" id="KW-0067">ATP-binding</keyword>
<gene>
    <name evidence="8" type="ORF">AUP43_01365</name>
</gene>
<dbReference type="PANTHER" id="PTHR12835:SF5">
    <property type="entry name" value="BIOTIN--PROTEIN LIGASE"/>
    <property type="match status" value="1"/>
</dbReference>
<evidence type="ECO:0000313" key="9">
    <source>
        <dbReference type="Proteomes" id="UP000076400"/>
    </source>
</evidence>
<dbReference type="GO" id="GO:0005737">
    <property type="term" value="C:cytoplasm"/>
    <property type="evidence" value="ECO:0007669"/>
    <property type="project" value="TreeGrafter"/>
</dbReference>
<dbReference type="InterPro" id="IPR003142">
    <property type="entry name" value="BPL_C"/>
</dbReference>
<dbReference type="STRING" id="580166.AUP43_01365"/>
<dbReference type="EC" id="6.3.4.15" evidence="5"/>
<keyword evidence="2" id="KW-0547">Nucleotide-binding</keyword>
<dbReference type="GO" id="GO:0004077">
    <property type="term" value="F:biotin--[biotin carboxyl-carrier protein] ligase activity"/>
    <property type="evidence" value="ECO:0007669"/>
    <property type="project" value="UniProtKB-EC"/>
</dbReference>
<dbReference type="Gene3D" id="3.30.930.10">
    <property type="entry name" value="Bira Bifunctional Protein, Domain 2"/>
    <property type="match status" value="1"/>
</dbReference>
<feature type="domain" description="BPL/LPL catalytic" evidence="7">
    <location>
        <begin position="1"/>
        <end position="183"/>
    </location>
</feature>
<comment type="caution">
    <text evidence="8">The sequence shown here is derived from an EMBL/GenBank/DDBJ whole genome shotgun (WGS) entry which is preliminary data.</text>
</comment>
<evidence type="ECO:0000256" key="4">
    <source>
        <dbReference type="ARBA" id="ARBA00023267"/>
    </source>
</evidence>
<dbReference type="PROSITE" id="PS51733">
    <property type="entry name" value="BPL_LPL_CATALYTIC"/>
    <property type="match status" value="1"/>
</dbReference>
<dbReference type="SUPFAM" id="SSF55681">
    <property type="entry name" value="Class II aaRS and biotin synthetases"/>
    <property type="match status" value="1"/>
</dbReference>
<dbReference type="Proteomes" id="UP000076400">
    <property type="component" value="Unassembled WGS sequence"/>
</dbReference>
<dbReference type="RefSeq" id="WP_067554330.1">
    <property type="nucleotide sequence ID" value="NZ_LPXN01000094.1"/>
</dbReference>
<dbReference type="InterPro" id="IPR004408">
    <property type="entry name" value="Biotin_CoA_COase_ligase"/>
</dbReference>
<dbReference type="NCBIfam" id="TIGR00121">
    <property type="entry name" value="birA_ligase"/>
    <property type="match status" value="1"/>
</dbReference>